<dbReference type="EMBL" id="LGRX02035256">
    <property type="protein sequence ID" value="KAK3235644.1"/>
    <property type="molecule type" value="Genomic_DNA"/>
</dbReference>
<dbReference type="Proteomes" id="UP001190700">
    <property type="component" value="Unassembled WGS sequence"/>
</dbReference>
<proteinExistence type="predicted"/>
<name>A0AAE0EPM2_9CHLO</name>
<organism evidence="1 2">
    <name type="scientific">Cymbomonas tetramitiformis</name>
    <dbReference type="NCBI Taxonomy" id="36881"/>
    <lineage>
        <taxon>Eukaryota</taxon>
        <taxon>Viridiplantae</taxon>
        <taxon>Chlorophyta</taxon>
        <taxon>Pyramimonadophyceae</taxon>
        <taxon>Pyramimonadales</taxon>
        <taxon>Pyramimonadaceae</taxon>
        <taxon>Cymbomonas</taxon>
    </lineage>
</organism>
<keyword evidence="2" id="KW-1185">Reference proteome</keyword>
<dbReference type="AlphaFoldDB" id="A0AAE0EPM2"/>
<evidence type="ECO:0000313" key="1">
    <source>
        <dbReference type="EMBL" id="KAK3235644.1"/>
    </source>
</evidence>
<reference evidence="1 2" key="1">
    <citation type="journal article" date="2015" name="Genome Biol. Evol.">
        <title>Comparative Genomics of a Bacterivorous Green Alga Reveals Evolutionary Causalities and Consequences of Phago-Mixotrophic Mode of Nutrition.</title>
        <authorList>
            <person name="Burns J.A."/>
            <person name="Paasch A."/>
            <person name="Narechania A."/>
            <person name="Kim E."/>
        </authorList>
    </citation>
    <scope>NUCLEOTIDE SEQUENCE [LARGE SCALE GENOMIC DNA]</scope>
    <source>
        <strain evidence="1 2">PLY_AMNH</strain>
    </source>
</reference>
<gene>
    <name evidence="1" type="ORF">CYMTET_54165</name>
</gene>
<evidence type="ECO:0000313" key="2">
    <source>
        <dbReference type="Proteomes" id="UP001190700"/>
    </source>
</evidence>
<sequence>MGHWPLLDAEQRQLVRKNIPEFADAPDIRERKSLFGEAFLNFHHYLHLLVSREMAAANLCMIPGWENFTANDDPQFPLNVSNAEDLQFMEDYFEGVENIGIGLVEAAMLFQTALSAVPVSIPDKMGRYMADDGPGGGLASAIQQASNISDPRYLKNASLSEVGYDIFHGLHSVIHIRMCFQQYQHHQWDFMIDAYADPAAPTFWKLHGFIERQLHNWLAANNYDKAAIDCRGQPACYTWKSTWALSRIVKMLPKVKAATRP</sequence>
<accession>A0AAE0EPM2</accession>
<comment type="caution">
    <text evidence="1">The sequence shown here is derived from an EMBL/GenBank/DDBJ whole genome shotgun (WGS) entry which is preliminary data.</text>
</comment>
<protein>
    <submittedName>
        <fullName evidence="1">Uncharacterized protein</fullName>
    </submittedName>
</protein>